<dbReference type="SUPFAM" id="SSF103473">
    <property type="entry name" value="MFS general substrate transporter"/>
    <property type="match status" value="1"/>
</dbReference>
<keyword evidence="5" id="KW-0325">Glycoprotein</keyword>
<evidence type="ECO:0000256" key="2">
    <source>
        <dbReference type="ARBA" id="ARBA00022692"/>
    </source>
</evidence>
<dbReference type="Proteomes" id="UP000736672">
    <property type="component" value="Unassembled WGS sequence"/>
</dbReference>
<feature type="transmembrane region" description="Helical" evidence="6">
    <location>
        <begin position="373"/>
        <end position="396"/>
    </location>
</feature>
<reference evidence="8" key="1">
    <citation type="journal article" date="2021" name="Nat. Commun.">
        <title>Genetic determinants of endophytism in the Arabidopsis root mycobiome.</title>
        <authorList>
            <person name="Mesny F."/>
            <person name="Miyauchi S."/>
            <person name="Thiergart T."/>
            <person name="Pickel B."/>
            <person name="Atanasova L."/>
            <person name="Karlsson M."/>
            <person name="Huettel B."/>
            <person name="Barry K.W."/>
            <person name="Haridas S."/>
            <person name="Chen C."/>
            <person name="Bauer D."/>
            <person name="Andreopoulos W."/>
            <person name="Pangilinan J."/>
            <person name="LaButti K."/>
            <person name="Riley R."/>
            <person name="Lipzen A."/>
            <person name="Clum A."/>
            <person name="Drula E."/>
            <person name="Henrissat B."/>
            <person name="Kohler A."/>
            <person name="Grigoriev I.V."/>
            <person name="Martin F.M."/>
            <person name="Hacquard S."/>
        </authorList>
    </citation>
    <scope>NUCLEOTIDE SEQUENCE</scope>
    <source>
        <strain evidence="8">FSSC 5 MPI-SDFR-AT-0091</strain>
    </source>
</reference>
<dbReference type="EMBL" id="JAGTJS010000023">
    <property type="protein sequence ID" value="KAH7237390.1"/>
    <property type="molecule type" value="Genomic_DNA"/>
</dbReference>
<keyword evidence="4 6" id="KW-0472">Membrane</keyword>
<keyword evidence="3 6" id="KW-1133">Transmembrane helix</keyword>
<comment type="caution">
    <text evidence="8">The sequence shown here is derived from an EMBL/GenBank/DDBJ whole genome shotgun (WGS) entry which is preliminary data.</text>
</comment>
<feature type="transmembrane region" description="Helical" evidence="6">
    <location>
        <begin position="154"/>
        <end position="171"/>
    </location>
</feature>
<comment type="subcellular location">
    <subcellularLocation>
        <location evidence="1">Membrane</location>
        <topology evidence="1">Multi-pass membrane protein</topology>
    </subcellularLocation>
</comment>
<protein>
    <submittedName>
        <fullName evidence="8">Major facilitator superfamily domain-containing protein</fullName>
    </submittedName>
</protein>
<evidence type="ECO:0000313" key="8">
    <source>
        <dbReference type="EMBL" id="KAH7237390.1"/>
    </source>
</evidence>
<feature type="transmembrane region" description="Helical" evidence="6">
    <location>
        <begin position="183"/>
        <end position="200"/>
    </location>
</feature>
<dbReference type="InterPro" id="IPR020846">
    <property type="entry name" value="MFS_dom"/>
</dbReference>
<feature type="domain" description="Major facilitator superfamily (MFS) profile" evidence="7">
    <location>
        <begin position="84"/>
        <end position="536"/>
    </location>
</feature>
<name>A0A9P9JYJ0_FUSSL</name>
<evidence type="ECO:0000259" key="7">
    <source>
        <dbReference type="PROSITE" id="PS50850"/>
    </source>
</evidence>
<feature type="transmembrane region" description="Helical" evidence="6">
    <location>
        <begin position="480"/>
        <end position="500"/>
    </location>
</feature>
<feature type="transmembrane region" description="Helical" evidence="6">
    <location>
        <begin position="212"/>
        <end position="234"/>
    </location>
</feature>
<dbReference type="GO" id="GO:0005886">
    <property type="term" value="C:plasma membrane"/>
    <property type="evidence" value="ECO:0007669"/>
    <property type="project" value="TreeGrafter"/>
</dbReference>
<accession>A0A9P9JYJ0</accession>
<evidence type="ECO:0000256" key="1">
    <source>
        <dbReference type="ARBA" id="ARBA00004141"/>
    </source>
</evidence>
<dbReference type="PANTHER" id="PTHR23502:SF30">
    <property type="entry name" value="TRANSPORTER, PUTATIVE (AFU_ORTHOLOGUE AFUA_8G04702)-RELATED"/>
    <property type="match status" value="1"/>
</dbReference>
<gene>
    <name evidence="8" type="ORF">B0J15DRAFT_503738</name>
</gene>
<dbReference type="PANTHER" id="PTHR23502">
    <property type="entry name" value="MAJOR FACILITATOR SUPERFAMILY"/>
    <property type="match status" value="1"/>
</dbReference>
<keyword evidence="9" id="KW-1185">Reference proteome</keyword>
<feature type="transmembrane region" description="Helical" evidence="6">
    <location>
        <begin position="442"/>
        <end position="468"/>
    </location>
</feature>
<evidence type="ECO:0000256" key="4">
    <source>
        <dbReference type="ARBA" id="ARBA00023136"/>
    </source>
</evidence>
<evidence type="ECO:0000313" key="9">
    <source>
        <dbReference type="Proteomes" id="UP000736672"/>
    </source>
</evidence>
<dbReference type="AlphaFoldDB" id="A0A9P9JYJ0"/>
<dbReference type="InterPro" id="IPR036259">
    <property type="entry name" value="MFS_trans_sf"/>
</dbReference>
<evidence type="ECO:0000256" key="5">
    <source>
        <dbReference type="ARBA" id="ARBA00023180"/>
    </source>
</evidence>
<keyword evidence="2 6" id="KW-0812">Transmembrane</keyword>
<evidence type="ECO:0000256" key="6">
    <source>
        <dbReference type="SAM" id="Phobius"/>
    </source>
</evidence>
<feature type="transmembrane region" description="Helical" evidence="6">
    <location>
        <begin position="240"/>
        <end position="261"/>
    </location>
</feature>
<dbReference type="Gene3D" id="1.20.1250.20">
    <property type="entry name" value="MFS general substrate transporter like domains"/>
    <property type="match status" value="1"/>
</dbReference>
<feature type="transmembrane region" description="Helical" evidence="6">
    <location>
        <begin position="121"/>
        <end position="142"/>
    </location>
</feature>
<dbReference type="OrthoDB" id="5215911at2759"/>
<dbReference type="InterPro" id="IPR011701">
    <property type="entry name" value="MFS"/>
</dbReference>
<dbReference type="PROSITE" id="PS50850">
    <property type="entry name" value="MFS"/>
    <property type="match status" value="1"/>
</dbReference>
<dbReference type="GO" id="GO:0022857">
    <property type="term" value="F:transmembrane transporter activity"/>
    <property type="evidence" value="ECO:0007669"/>
    <property type="project" value="InterPro"/>
</dbReference>
<evidence type="ECO:0000256" key="3">
    <source>
        <dbReference type="ARBA" id="ARBA00022989"/>
    </source>
</evidence>
<feature type="transmembrane region" description="Helical" evidence="6">
    <location>
        <begin position="417"/>
        <end position="436"/>
    </location>
</feature>
<dbReference type="Pfam" id="PF07690">
    <property type="entry name" value="MFS_1"/>
    <property type="match status" value="1"/>
</dbReference>
<sequence length="556" mass="62030">MFADLHQLAKSISTRLSPSVDLSSSSPIFSSFTLIMSHPDDVPGTILLWDESHHGNDLGHRGEVVLQPQPSADPEDPLNWSRRRKLVAISMTYLYVLGVGICTTVHYSVLTQIAEAQALTVSQLNLGTGLMFLFLGWGNLFWQPLATTYGRRGVYLVSIILCIPPVLWTPFSHGPSQWYAHRIILGFIAAPIESLPELSVPDLFFAHERGSYMAVYALMLFGSNFIAPFLAGFILDGAGWHWVMYFAAIWVLFCSTILFFFMEETIYFRNTTETDVVAVDEKTGMAETTQEEVSFPPPRTYVQKLKLVLLLPGRPTPKQTLMKVWRTFKILYWFPNITWAGLLYGTNLAWYMVINGTMSSILGGEPYNFAPAMVGTAYLSPLVASSFASLWSGWFADKIALRLARRNKGIREPEHRLWALPLSALMSTGGLIMWGVGASHDLHFMGLIFGIGFTTFGVVCGGAIALAYTVDCFKEIAGESLIAVILIRNTLGFAFGYAINPWIDSLGLQNCFISVSMISLFVTGTFLCMIVWGKRLRKFSAGRYWSYVAEERTLSH</sequence>
<feature type="transmembrane region" description="Helical" evidence="6">
    <location>
        <begin position="512"/>
        <end position="533"/>
    </location>
</feature>
<feature type="transmembrane region" description="Helical" evidence="6">
    <location>
        <begin position="330"/>
        <end position="353"/>
    </location>
</feature>
<feature type="transmembrane region" description="Helical" evidence="6">
    <location>
        <begin position="86"/>
        <end position="109"/>
    </location>
</feature>
<proteinExistence type="predicted"/>
<organism evidence="8 9">
    <name type="scientific">Fusarium solani</name>
    <name type="common">Filamentous fungus</name>
    <dbReference type="NCBI Taxonomy" id="169388"/>
    <lineage>
        <taxon>Eukaryota</taxon>
        <taxon>Fungi</taxon>
        <taxon>Dikarya</taxon>
        <taxon>Ascomycota</taxon>
        <taxon>Pezizomycotina</taxon>
        <taxon>Sordariomycetes</taxon>
        <taxon>Hypocreomycetidae</taxon>
        <taxon>Hypocreales</taxon>
        <taxon>Nectriaceae</taxon>
        <taxon>Fusarium</taxon>
        <taxon>Fusarium solani species complex</taxon>
    </lineage>
</organism>